<organism evidence="1 2">
    <name type="scientific">Sphaeroforma arctica JP610</name>
    <dbReference type="NCBI Taxonomy" id="667725"/>
    <lineage>
        <taxon>Eukaryota</taxon>
        <taxon>Ichthyosporea</taxon>
        <taxon>Ichthyophonida</taxon>
        <taxon>Sphaeroforma</taxon>
    </lineage>
</organism>
<keyword evidence="2" id="KW-1185">Reference proteome</keyword>
<sequence length="109" mass="12352">MLKKLQLLDLYLENKQDGDFLVAALSYTPEAEQAQYLLGLKHSNQNVYIRIHRKKDRYNIDGDTGHFDGAQALLAHFEGSDVLQDEGRPSRLVRPISCFEADSAGYILL</sequence>
<dbReference type="CDD" id="cd00173">
    <property type="entry name" value="SH2"/>
    <property type="match status" value="1"/>
</dbReference>
<accession>A0A0L0F8Q5</accession>
<evidence type="ECO:0000313" key="1">
    <source>
        <dbReference type="EMBL" id="KNC72503.1"/>
    </source>
</evidence>
<dbReference type="InterPro" id="IPR036860">
    <property type="entry name" value="SH2_dom_sf"/>
</dbReference>
<protein>
    <recommendedName>
        <fullName evidence="3">SH2 domain-containing protein</fullName>
    </recommendedName>
</protein>
<dbReference type="GeneID" id="25915444"/>
<name>A0A0L0F8Q5_9EUKA</name>
<evidence type="ECO:0000313" key="2">
    <source>
        <dbReference type="Proteomes" id="UP000054560"/>
    </source>
</evidence>
<dbReference type="Proteomes" id="UP000054560">
    <property type="component" value="Unassembled WGS sequence"/>
</dbReference>
<dbReference type="RefSeq" id="XP_014146405.1">
    <property type="nucleotide sequence ID" value="XM_014290930.1"/>
</dbReference>
<evidence type="ECO:0008006" key="3">
    <source>
        <dbReference type="Google" id="ProtNLM"/>
    </source>
</evidence>
<gene>
    <name evidence="1" type="ORF">SARC_14940</name>
</gene>
<dbReference type="EMBL" id="KQ246937">
    <property type="protein sequence ID" value="KNC72503.1"/>
    <property type="molecule type" value="Genomic_DNA"/>
</dbReference>
<dbReference type="Gene3D" id="3.30.505.10">
    <property type="entry name" value="SH2 domain"/>
    <property type="match status" value="1"/>
</dbReference>
<reference evidence="1 2" key="1">
    <citation type="submission" date="2011-02" db="EMBL/GenBank/DDBJ databases">
        <title>The Genome Sequence of Sphaeroforma arctica JP610.</title>
        <authorList>
            <consortium name="The Broad Institute Genome Sequencing Platform"/>
            <person name="Russ C."/>
            <person name="Cuomo C."/>
            <person name="Young S.K."/>
            <person name="Zeng Q."/>
            <person name="Gargeya S."/>
            <person name="Alvarado L."/>
            <person name="Berlin A."/>
            <person name="Chapman S.B."/>
            <person name="Chen Z."/>
            <person name="Freedman E."/>
            <person name="Gellesch M."/>
            <person name="Goldberg J."/>
            <person name="Griggs A."/>
            <person name="Gujja S."/>
            <person name="Heilman E."/>
            <person name="Heiman D."/>
            <person name="Howarth C."/>
            <person name="Mehta T."/>
            <person name="Neiman D."/>
            <person name="Pearson M."/>
            <person name="Roberts A."/>
            <person name="Saif S."/>
            <person name="Shea T."/>
            <person name="Shenoy N."/>
            <person name="Sisk P."/>
            <person name="Stolte C."/>
            <person name="Sykes S."/>
            <person name="White J."/>
            <person name="Yandava C."/>
            <person name="Burger G."/>
            <person name="Gray M.W."/>
            <person name="Holland P.W.H."/>
            <person name="King N."/>
            <person name="Lang F.B.F."/>
            <person name="Roger A.J."/>
            <person name="Ruiz-Trillo I."/>
            <person name="Haas B."/>
            <person name="Nusbaum C."/>
            <person name="Birren B."/>
        </authorList>
    </citation>
    <scope>NUCLEOTIDE SEQUENCE [LARGE SCALE GENOMIC DNA]</scope>
    <source>
        <strain evidence="1 2">JP610</strain>
    </source>
</reference>
<dbReference type="SUPFAM" id="SSF55550">
    <property type="entry name" value="SH2 domain"/>
    <property type="match status" value="1"/>
</dbReference>
<dbReference type="AlphaFoldDB" id="A0A0L0F8Q5"/>
<proteinExistence type="predicted"/>